<keyword evidence="19" id="KW-1185">Reference proteome</keyword>
<gene>
    <name evidence="17" type="ORF">EV131_103269</name>
    <name evidence="15" type="ORF">FHS25_002151</name>
    <name evidence="16" type="ORF">HFO74_24055</name>
</gene>
<accession>A0A1S9H4B2</accession>
<keyword evidence="2" id="KW-0808">Transferase</keyword>
<dbReference type="EMBL" id="SMBI01000003">
    <property type="protein sequence ID" value="TCU27238.1"/>
    <property type="molecule type" value="Genomic_DNA"/>
</dbReference>
<evidence type="ECO:0000256" key="1">
    <source>
        <dbReference type="ARBA" id="ARBA00005715"/>
    </source>
</evidence>
<evidence type="ECO:0000256" key="11">
    <source>
        <dbReference type="ARBA" id="ARBA00039461"/>
    </source>
</evidence>
<evidence type="ECO:0000256" key="4">
    <source>
        <dbReference type="ARBA" id="ARBA00022777"/>
    </source>
</evidence>
<dbReference type="EC" id="2.7.1.217" evidence="10"/>
<evidence type="ECO:0000256" key="3">
    <source>
        <dbReference type="ARBA" id="ARBA00022741"/>
    </source>
</evidence>
<evidence type="ECO:0000313" key="18">
    <source>
        <dbReference type="Proteomes" id="UP000295021"/>
    </source>
</evidence>
<comment type="similarity">
    <text evidence="1">Belongs to the four-carbon acid sugar kinase family.</text>
</comment>
<evidence type="ECO:0000256" key="2">
    <source>
        <dbReference type="ARBA" id="ARBA00022679"/>
    </source>
</evidence>
<keyword evidence="6" id="KW-0119">Carbohydrate metabolism</keyword>
<dbReference type="GO" id="GO:0005524">
    <property type="term" value="F:ATP binding"/>
    <property type="evidence" value="ECO:0007669"/>
    <property type="project" value="UniProtKB-KW"/>
</dbReference>
<dbReference type="GO" id="GO:0016301">
    <property type="term" value="F:kinase activity"/>
    <property type="evidence" value="ECO:0007669"/>
    <property type="project" value="UniProtKB-KW"/>
</dbReference>
<evidence type="ECO:0000256" key="8">
    <source>
        <dbReference type="ARBA" id="ARBA00036346"/>
    </source>
</evidence>
<comment type="catalytic activity">
    <reaction evidence="8">
        <text>3-dehydro-D-erythronate + ATP = 3-dehydro-4-O-phospho-D-erythronate + ADP + H(+)</text>
        <dbReference type="Rhea" id="RHEA:52556"/>
        <dbReference type="ChEBI" id="CHEBI:15378"/>
        <dbReference type="ChEBI" id="CHEBI:30616"/>
        <dbReference type="ChEBI" id="CHEBI:57958"/>
        <dbReference type="ChEBI" id="CHEBI:136593"/>
        <dbReference type="ChEBI" id="CHEBI:456216"/>
        <dbReference type="EC" id="2.7.1.217"/>
    </reaction>
</comment>
<reference evidence="15 19" key="3">
    <citation type="submission" date="2020-08" db="EMBL/GenBank/DDBJ databases">
        <title>Genomic Encyclopedia of Type Strains, Phase III (KMG-III): the genomes of soil and plant-associated and newly described type strains.</title>
        <authorList>
            <person name="Whitman W."/>
        </authorList>
    </citation>
    <scope>NUCLEOTIDE SEQUENCE [LARGE SCALE GENOMIC DNA]</scope>
    <source>
        <strain evidence="15 19">CECT 8280</strain>
    </source>
</reference>
<evidence type="ECO:0000256" key="9">
    <source>
        <dbReference type="ARBA" id="ARBA00037335"/>
    </source>
</evidence>
<sequence length="417" mass="43519">MLLGAIADDFTGASDLANTLARGGMSTVQFVGTGRGKTDCEAGVVALKTRSAPVDDAVRQSLEAARWLLEQGCEQIVFKYCSTFDSTPSGNIGPVAEALLRLTGTGVAVVCPAFPATGRRLFMGHLFVGDRLLSESGMQNHPLTPMTDPDIRRWLQQQTKGEIGSIALDVVRSGAAALRNGLRAELTAGHRLVVVDAIEDDDLATIAAAVADHKLVTGGSGIAQGLPQNFRNQGKLSGTAAEVPLVEGPGVVICGSCSTTSQNQVACHLQNHPGLAIDPAVLMRGSMSVERAARWVEANAAENPIVYSTAAPEVVSFVQQRFGREDVAEKIETFFGGLARRLADAGMRQIVVGGGETSGAVVEALGLKNMMIGPEIDPGVPVLVADRSGPLGLALKSGNFGAPDFFAKALDRIAGHE</sequence>
<evidence type="ECO:0000259" key="13">
    <source>
        <dbReference type="Pfam" id="PF07005"/>
    </source>
</evidence>
<organism evidence="17 18">
    <name type="scientific">Rhizobium laguerreae</name>
    <dbReference type="NCBI Taxonomy" id="1076926"/>
    <lineage>
        <taxon>Bacteria</taxon>
        <taxon>Pseudomonadati</taxon>
        <taxon>Pseudomonadota</taxon>
        <taxon>Alphaproteobacteria</taxon>
        <taxon>Hyphomicrobiales</taxon>
        <taxon>Rhizobiaceae</taxon>
        <taxon>Rhizobium/Agrobacterium group</taxon>
        <taxon>Rhizobium</taxon>
    </lineage>
</organism>
<evidence type="ECO:0000256" key="5">
    <source>
        <dbReference type="ARBA" id="ARBA00022840"/>
    </source>
</evidence>
<feature type="domain" description="Four-carbon acid sugar kinase nucleotide binding" evidence="14">
    <location>
        <begin position="251"/>
        <end position="406"/>
    </location>
</feature>
<keyword evidence="3" id="KW-0547">Nucleotide-binding</keyword>
<dbReference type="EMBL" id="JACHXX010000002">
    <property type="protein sequence ID" value="MBB3161702.1"/>
    <property type="molecule type" value="Genomic_DNA"/>
</dbReference>
<dbReference type="AlphaFoldDB" id="A0A1S9H4B2"/>
<dbReference type="EMBL" id="JAAXQQ010000008">
    <property type="protein sequence ID" value="MBY3066451.1"/>
    <property type="molecule type" value="Genomic_DNA"/>
</dbReference>
<evidence type="ECO:0000313" key="19">
    <source>
        <dbReference type="Proteomes" id="UP000542811"/>
    </source>
</evidence>
<keyword evidence="5" id="KW-0067">ATP-binding</keyword>
<proteinExistence type="inferred from homology"/>
<dbReference type="Proteomes" id="UP000758022">
    <property type="component" value="Unassembled WGS sequence"/>
</dbReference>
<evidence type="ECO:0000259" key="14">
    <source>
        <dbReference type="Pfam" id="PF17042"/>
    </source>
</evidence>
<dbReference type="RefSeq" id="WP_077976038.1">
    <property type="nucleotide sequence ID" value="NZ_CP088090.1"/>
</dbReference>
<feature type="domain" description="Four-carbon acid sugar kinase N-terminal" evidence="13">
    <location>
        <begin position="3"/>
        <end position="226"/>
    </location>
</feature>
<dbReference type="InterPro" id="IPR050007">
    <property type="entry name" value="OtnK"/>
</dbReference>
<comment type="catalytic activity">
    <reaction evidence="7">
        <text>3-dehydro-L-erythronate + ATP = 3-dehydro-4-O-phospho-L-erythronate + ADP + H(+)</text>
        <dbReference type="Rhea" id="RHEA:52552"/>
        <dbReference type="ChEBI" id="CHEBI:15378"/>
        <dbReference type="ChEBI" id="CHEBI:30616"/>
        <dbReference type="ChEBI" id="CHEBI:136592"/>
        <dbReference type="ChEBI" id="CHEBI:136670"/>
        <dbReference type="ChEBI" id="CHEBI:456216"/>
        <dbReference type="EC" id="2.7.1.217"/>
    </reaction>
</comment>
<dbReference type="Pfam" id="PF07005">
    <property type="entry name" value="SBD_N"/>
    <property type="match status" value="1"/>
</dbReference>
<dbReference type="NCBIfam" id="NF043035">
    <property type="entry name" value="OxoTetrKin"/>
    <property type="match status" value="1"/>
</dbReference>
<dbReference type="Gene3D" id="3.40.980.20">
    <property type="entry name" value="Four-carbon acid sugar kinase, nucleotide binding domain"/>
    <property type="match status" value="1"/>
</dbReference>
<evidence type="ECO:0000256" key="7">
    <source>
        <dbReference type="ARBA" id="ARBA00035898"/>
    </source>
</evidence>
<dbReference type="Proteomes" id="UP000542811">
    <property type="component" value="Unassembled WGS sequence"/>
</dbReference>
<dbReference type="SUPFAM" id="SSF142764">
    <property type="entry name" value="YgbK-like"/>
    <property type="match status" value="1"/>
</dbReference>
<comment type="caution">
    <text evidence="17">The sequence shown here is derived from an EMBL/GenBank/DDBJ whole genome shotgun (WGS) entry which is preliminary data.</text>
</comment>
<name>A0A1S9H4B2_9HYPH</name>
<protein>
    <recommendedName>
        <fullName evidence="11">3-oxo-tetronate kinase</fullName>
        <ecNumber evidence="10">2.7.1.217</ecNumber>
    </recommendedName>
    <alternativeName>
        <fullName evidence="12">3-dehydrotetronate 4-kinase</fullName>
    </alternativeName>
</protein>
<evidence type="ECO:0000256" key="10">
    <source>
        <dbReference type="ARBA" id="ARBA00039095"/>
    </source>
</evidence>
<dbReference type="Pfam" id="PF17042">
    <property type="entry name" value="NBD_C"/>
    <property type="match status" value="1"/>
</dbReference>
<dbReference type="Proteomes" id="UP000295021">
    <property type="component" value="Unassembled WGS sequence"/>
</dbReference>
<evidence type="ECO:0000256" key="12">
    <source>
        <dbReference type="ARBA" id="ARBA00041377"/>
    </source>
</evidence>
<dbReference type="InterPro" id="IPR010737">
    <property type="entry name" value="4-carb_acid_sugar_kinase_N"/>
</dbReference>
<comment type="function">
    <text evidence="9">Catalyzes the ATP-dependent phosphorylation of 3-oxo-tetronate to 3-oxo-tetronate 4-phosphate.</text>
</comment>
<evidence type="ECO:0000313" key="16">
    <source>
        <dbReference type="EMBL" id="MBY3066451.1"/>
    </source>
</evidence>
<evidence type="ECO:0000256" key="6">
    <source>
        <dbReference type="ARBA" id="ARBA00023277"/>
    </source>
</evidence>
<evidence type="ECO:0000313" key="17">
    <source>
        <dbReference type="EMBL" id="TCU27238.1"/>
    </source>
</evidence>
<keyword evidence="4 16" id="KW-0418">Kinase</keyword>
<reference evidence="16" key="2">
    <citation type="submission" date="2020-04" db="EMBL/GenBank/DDBJ databases">
        <title>Global-level population genomics supports evidence of horizontal gene transfer on evolution of Rhizobia in Lentils.</title>
        <authorList>
            <person name="Gai Y."/>
            <person name="Cook D."/>
            <person name="Riely B."/>
        </authorList>
    </citation>
    <scope>NUCLEOTIDE SEQUENCE</scope>
    <source>
        <strain evidence="16">TLR9</strain>
    </source>
</reference>
<reference evidence="17 18" key="1">
    <citation type="submission" date="2019-03" db="EMBL/GenBank/DDBJ databases">
        <title>Genomic Encyclopedia of Type Strains, Phase IV (KMG-V): Genome sequencing to study the core and pangenomes of soil and plant-associated prokaryotes.</title>
        <authorList>
            <person name="Whitman W."/>
        </authorList>
    </citation>
    <scope>NUCLEOTIDE SEQUENCE [LARGE SCALE GENOMIC DNA]</scope>
    <source>
        <strain evidence="17 18">FB403</strain>
    </source>
</reference>
<dbReference type="InterPro" id="IPR037051">
    <property type="entry name" value="4-carb_acid_sugar_kinase_N_sf"/>
</dbReference>
<dbReference type="InterPro" id="IPR042213">
    <property type="entry name" value="NBD_C_sf"/>
</dbReference>
<evidence type="ECO:0000313" key="15">
    <source>
        <dbReference type="EMBL" id="MBB3161702.1"/>
    </source>
</evidence>
<dbReference type="InterPro" id="IPR031475">
    <property type="entry name" value="NBD_C"/>
</dbReference>
<dbReference type="Gene3D" id="3.40.50.10840">
    <property type="entry name" value="Putative sugar-binding, N-terminal domain"/>
    <property type="match status" value="1"/>
</dbReference>